<dbReference type="InterPro" id="IPR006426">
    <property type="entry name" value="Asn_synth_AEB"/>
</dbReference>
<evidence type="ECO:0000256" key="4">
    <source>
        <dbReference type="ARBA" id="ARBA00022741"/>
    </source>
</evidence>
<feature type="domain" description="Glutamine amidotransferase type-2" evidence="9">
    <location>
        <begin position="2"/>
        <end position="218"/>
    </location>
</feature>
<dbReference type="SUPFAM" id="SSF52402">
    <property type="entry name" value="Adenine nucleotide alpha hydrolases-like"/>
    <property type="match status" value="1"/>
</dbReference>
<dbReference type="GO" id="GO:0004066">
    <property type="term" value="F:asparagine synthase (glutamine-hydrolyzing) activity"/>
    <property type="evidence" value="ECO:0007669"/>
    <property type="project" value="UniProtKB-EC"/>
</dbReference>
<dbReference type="EMBL" id="CP120997">
    <property type="protein sequence ID" value="WLQ32823.1"/>
    <property type="molecule type" value="Genomic_DNA"/>
</dbReference>
<sequence>MCGLAGVISTSGTALPPETRGTLLKMAAAIAHRGPDDEQLLLDGPVGLAFRRLSVIDPAGGAQPLTSPDGSIVLIANGEIYNHRELLAGLPGVRPRTGSDCEVLLHLYQARGLDFLAEVRGMFAFALWDRTRGTLLLGRDRFGIKPLYLHRDGTRMVFGSEIKALFSDPGTPRGIDWAAALADPMLSATPTLSGAPPTSWFQGIEQVPAGTVLEIELANGRTRTHRYWQLPTPGGDSDASDNEFAAAYRELLASSVAEHMTADAEVGLFLSGGIDSVAIAALAARTASLQTFTVLSGSTLVNGDAEHAHRAAASLGLTNHQVLFGTQDIPTAEEWKQLLWLLETPLCGPEQFYKAGLHRYARAARPDLKVVLVGQGSDEFNGGYSVGLGGGDWADHEESLRQMARRRAMIDRPELAAWWEHSELPLVSDRALTADGRYALDDPYAAYTSSKYRDLQQYNCWHEDRTASGSGIETRVPFLDHRLVDLLATIPRHRRPALLLDKRILRLAVADLVDPVLADRPKVPFFYGEGRRHAFTTMVSMLAQNGDALLEEALAAPGARTYISADAARATLRRLEADSESAHVDFLLRLVNLGLLETMATDLPAPPVQHSYTVPTALPVEDWDASADQLAARFSAAPGTDIDPDRVLALAPEVLIAHAPALDDGWLILVDGAIEYLVDPQESAPWLAVLRAVDGVRSLKEILAAVDCTLKDVQEPLDEALLAGLVRLGEPADVAR</sequence>
<dbReference type="CDD" id="cd01991">
    <property type="entry name" value="Asn_synthase_B_C"/>
    <property type="match status" value="1"/>
</dbReference>
<dbReference type="Gene3D" id="3.60.20.10">
    <property type="entry name" value="Glutamine Phosphoribosylpyrophosphate, subunit 1, domain 1"/>
    <property type="match status" value="1"/>
</dbReference>
<dbReference type="PANTHER" id="PTHR43284:SF1">
    <property type="entry name" value="ASPARAGINE SYNTHETASE"/>
    <property type="match status" value="1"/>
</dbReference>
<dbReference type="Pfam" id="PF13537">
    <property type="entry name" value="GATase_7"/>
    <property type="match status" value="1"/>
</dbReference>
<dbReference type="Gene3D" id="3.40.50.620">
    <property type="entry name" value="HUPs"/>
    <property type="match status" value="1"/>
</dbReference>
<dbReference type="RefSeq" id="WP_306052026.1">
    <property type="nucleotide sequence ID" value="NZ_CP120997.1"/>
</dbReference>
<evidence type="ECO:0000256" key="6">
    <source>
        <dbReference type="ARBA" id="ARBA00022888"/>
    </source>
</evidence>
<organism evidence="10 11">
    <name type="scientific">Streptomyces castrisilvae</name>
    <dbReference type="NCBI Taxonomy" id="3033811"/>
    <lineage>
        <taxon>Bacteria</taxon>
        <taxon>Bacillati</taxon>
        <taxon>Actinomycetota</taxon>
        <taxon>Actinomycetes</taxon>
        <taxon>Kitasatosporales</taxon>
        <taxon>Streptomycetaceae</taxon>
        <taxon>Streptomyces</taxon>
    </lineage>
</organism>
<dbReference type="InterPro" id="IPR051786">
    <property type="entry name" value="ASN_synthetase/amidase"/>
</dbReference>
<keyword evidence="11" id="KW-1185">Reference proteome</keyword>
<evidence type="ECO:0000313" key="11">
    <source>
        <dbReference type="Proteomes" id="UP001239522"/>
    </source>
</evidence>
<dbReference type="NCBIfam" id="TIGR01536">
    <property type="entry name" value="asn_synth_AEB"/>
    <property type="match status" value="1"/>
</dbReference>
<evidence type="ECO:0000313" key="10">
    <source>
        <dbReference type="EMBL" id="WLQ32823.1"/>
    </source>
</evidence>
<dbReference type="PROSITE" id="PS51278">
    <property type="entry name" value="GATASE_TYPE_2"/>
    <property type="match status" value="1"/>
</dbReference>
<keyword evidence="4" id="KW-0547">Nucleotide-binding</keyword>
<dbReference type="Pfam" id="PF00733">
    <property type="entry name" value="Asn_synthase"/>
    <property type="match status" value="1"/>
</dbReference>
<dbReference type="InterPro" id="IPR017932">
    <property type="entry name" value="GATase_2_dom"/>
</dbReference>
<keyword evidence="10" id="KW-0436">Ligase</keyword>
<dbReference type="SUPFAM" id="SSF56235">
    <property type="entry name" value="N-terminal nucleophile aminohydrolases (Ntn hydrolases)"/>
    <property type="match status" value="1"/>
</dbReference>
<evidence type="ECO:0000256" key="1">
    <source>
        <dbReference type="ARBA" id="ARBA00005187"/>
    </source>
</evidence>
<dbReference type="CDD" id="cd00712">
    <property type="entry name" value="AsnB"/>
    <property type="match status" value="1"/>
</dbReference>
<comment type="pathway">
    <text evidence="1">Amino-acid biosynthesis; L-asparagine biosynthesis; L-asparagine from L-aspartate (L-Gln route): step 1/1.</text>
</comment>
<comment type="catalytic activity">
    <reaction evidence="8">
        <text>L-aspartate + L-glutamine + ATP + H2O = L-asparagine + L-glutamate + AMP + diphosphate + H(+)</text>
        <dbReference type="Rhea" id="RHEA:12228"/>
        <dbReference type="ChEBI" id="CHEBI:15377"/>
        <dbReference type="ChEBI" id="CHEBI:15378"/>
        <dbReference type="ChEBI" id="CHEBI:29985"/>
        <dbReference type="ChEBI" id="CHEBI:29991"/>
        <dbReference type="ChEBI" id="CHEBI:30616"/>
        <dbReference type="ChEBI" id="CHEBI:33019"/>
        <dbReference type="ChEBI" id="CHEBI:58048"/>
        <dbReference type="ChEBI" id="CHEBI:58359"/>
        <dbReference type="ChEBI" id="CHEBI:456215"/>
        <dbReference type="EC" id="6.3.5.4"/>
    </reaction>
</comment>
<dbReference type="PANTHER" id="PTHR43284">
    <property type="entry name" value="ASPARAGINE SYNTHETASE (GLUTAMINE-HYDROLYZING)"/>
    <property type="match status" value="1"/>
</dbReference>
<dbReference type="InterPro" id="IPR029055">
    <property type="entry name" value="Ntn_hydrolases_N"/>
</dbReference>
<evidence type="ECO:0000256" key="8">
    <source>
        <dbReference type="ARBA" id="ARBA00048741"/>
    </source>
</evidence>
<evidence type="ECO:0000256" key="7">
    <source>
        <dbReference type="ARBA" id="ARBA00022962"/>
    </source>
</evidence>
<evidence type="ECO:0000256" key="3">
    <source>
        <dbReference type="ARBA" id="ARBA00012737"/>
    </source>
</evidence>
<dbReference type="InterPro" id="IPR033738">
    <property type="entry name" value="AsnB_N"/>
</dbReference>
<keyword evidence="7" id="KW-0315">Glutamine amidotransferase</keyword>
<dbReference type="InterPro" id="IPR001962">
    <property type="entry name" value="Asn_synthase"/>
</dbReference>
<dbReference type="InterPro" id="IPR014729">
    <property type="entry name" value="Rossmann-like_a/b/a_fold"/>
</dbReference>
<keyword evidence="6" id="KW-0028">Amino-acid biosynthesis</keyword>
<evidence type="ECO:0000256" key="5">
    <source>
        <dbReference type="ARBA" id="ARBA00022840"/>
    </source>
</evidence>
<dbReference type="Proteomes" id="UP001239522">
    <property type="component" value="Chromosome"/>
</dbReference>
<reference evidence="10 11" key="1">
    <citation type="submission" date="2023-03" db="EMBL/GenBank/DDBJ databases">
        <title>Isolation and description of six Streptomyces strains from soil environments, able to metabolize different microbial glucans.</title>
        <authorList>
            <person name="Widen T."/>
            <person name="Larsbrink J."/>
        </authorList>
    </citation>
    <scope>NUCLEOTIDE SEQUENCE [LARGE SCALE GENOMIC DNA]</scope>
    <source>
        <strain evidence="10 11">Mut1</strain>
    </source>
</reference>
<evidence type="ECO:0000256" key="2">
    <source>
        <dbReference type="ARBA" id="ARBA00005752"/>
    </source>
</evidence>
<protein>
    <recommendedName>
        <fullName evidence="3">asparagine synthase (glutamine-hydrolyzing)</fullName>
        <ecNumber evidence="3">6.3.5.4</ecNumber>
    </recommendedName>
</protein>
<comment type="similarity">
    <text evidence="2">Belongs to the asparagine synthetase family.</text>
</comment>
<keyword evidence="5" id="KW-0067">ATP-binding</keyword>
<dbReference type="EC" id="6.3.5.4" evidence="3"/>
<gene>
    <name evidence="10" type="primary">asnB</name>
    <name evidence="10" type="ORF">P8A18_04875</name>
</gene>
<keyword evidence="6" id="KW-0061">Asparagine biosynthesis</keyword>
<proteinExistence type="inferred from homology"/>
<accession>A0ABY9HE83</accession>
<name>A0ABY9HE83_9ACTN</name>
<evidence type="ECO:0000259" key="9">
    <source>
        <dbReference type="PROSITE" id="PS51278"/>
    </source>
</evidence>